<reference evidence="2 3" key="1">
    <citation type="submission" date="2021-01" db="EMBL/GenBank/DDBJ databases">
        <title>Chryseolinea sp. Jin1 Genome sequencing and assembly.</title>
        <authorList>
            <person name="Kim I."/>
        </authorList>
    </citation>
    <scope>NUCLEOTIDE SEQUENCE [LARGE SCALE GENOMIC DNA]</scope>
    <source>
        <strain evidence="2 3">Jin1</strain>
    </source>
</reference>
<evidence type="ECO:0000259" key="1">
    <source>
        <dbReference type="Pfam" id="PF19783"/>
    </source>
</evidence>
<dbReference type="InterPro" id="IPR036709">
    <property type="entry name" value="Autotransporte_beta_dom_sf"/>
</dbReference>
<keyword evidence="3" id="KW-1185">Reference proteome</keyword>
<proteinExistence type="predicted"/>
<evidence type="ECO:0000313" key="2">
    <source>
        <dbReference type="EMBL" id="MBL0745882.1"/>
    </source>
</evidence>
<sequence length="290" mass="33399">MLILSCLSSHAMAQFDKEVFHVKYSISPVMLNGERDALHAVDFNVKFPLKMKGRSMFGGGIGYESLWTNRGPLIGDLSVQGISAQFLFNRNFDNGHALLGFASAGVYSDFKDVSNEDFRYSVGMRYKTKLHEKFTMWYGIAFSKQFFGVLVAPFIDFHWRITPRLRMTGPLPLNTQLRYALRPKVGLTFFLKPDNATYRLSRKDYESRYFQKKQWNAGCGVEYQLTRHWLVTLRGGYSLKRKFETYEASQTGVLSILTFDLQGGKRIPYNQYQENAFLAEAMIAWVLSKD</sequence>
<organism evidence="2 3">
    <name type="scientific">Chryseolinea lacunae</name>
    <dbReference type="NCBI Taxonomy" id="2801331"/>
    <lineage>
        <taxon>Bacteria</taxon>
        <taxon>Pseudomonadati</taxon>
        <taxon>Bacteroidota</taxon>
        <taxon>Cytophagia</taxon>
        <taxon>Cytophagales</taxon>
        <taxon>Fulvivirgaceae</taxon>
        <taxon>Chryseolinea</taxon>
    </lineage>
</organism>
<evidence type="ECO:0000313" key="3">
    <source>
        <dbReference type="Proteomes" id="UP000613030"/>
    </source>
</evidence>
<dbReference type="EMBL" id="JAERRB010000020">
    <property type="protein sequence ID" value="MBL0745882.1"/>
    <property type="molecule type" value="Genomic_DNA"/>
</dbReference>
<protein>
    <recommendedName>
        <fullName evidence="1">DUF6268 domain-containing protein</fullName>
    </recommendedName>
</protein>
<comment type="caution">
    <text evidence="2">The sequence shown here is derived from an EMBL/GenBank/DDBJ whole genome shotgun (WGS) entry which is preliminary data.</text>
</comment>
<dbReference type="InterPro" id="IPR046235">
    <property type="entry name" value="DUF6268"/>
</dbReference>
<dbReference type="Proteomes" id="UP000613030">
    <property type="component" value="Unassembled WGS sequence"/>
</dbReference>
<dbReference type="RefSeq" id="WP_202016564.1">
    <property type="nucleotide sequence ID" value="NZ_JAERRB010000020.1"/>
</dbReference>
<feature type="domain" description="DUF6268" evidence="1">
    <location>
        <begin position="83"/>
        <end position="246"/>
    </location>
</feature>
<gene>
    <name evidence="2" type="ORF">JI741_31900</name>
</gene>
<dbReference type="Pfam" id="PF19783">
    <property type="entry name" value="DUF6268"/>
    <property type="match status" value="1"/>
</dbReference>
<dbReference type="SUPFAM" id="SSF103515">
    <property type="entry name" value="Autotransporter"/>
    <property type="match status" value="1"/>
</dbReference>
<name>A0ABS1L4N7_9BACT</name>
<accession>A0ABS1L4N7</accession>